<evidence type="ECO:0000256" key="4">
    <source>
        <dbReference type="ARBA" id="ARBA00022723"/>
    </source>
</evidence>
<feature type="region of interest" description="Disordered" evidence="10">
    <location>
        <begin position="1"/>
        <end position="26"/>
    </location>
</feature>
<evidence type="ECO:0000256" key="3">
    <source>
        <dbReference type="ARBA" id="ARBA00022485"/>
    </source>
</evidence>
<dbReference type="Pfam" id="PF03167">
    <property type="entry name" value="UDG"/>
    <property type="match status" value="1"/>
</dbReference>
<dbReference type="Gene3D" id="3.40.470.10">
    <property type="entry name" value="Uracil-DNA glycosylase-like domain"/>
    <property type="match status" value="1"/>
</dbReference>
<keyword evidence="5" id="KW-0227">DNA damage</keyword>
<dbReference type="GO" id="GO:0097506">
    <property type="term" value="F:deaminated base DNA N-glycosylase activity"/>
    <property type="evidence" value="ECO:0007669"/>
    <property type="project" value="UniProtKB-ARBA"/>
</dbReference>
<dbReference type="InterPro" id="IPR005273">
    <property type="entry name" value="Ura-DNA_glyco_family4"/>
</dbReference>
<dbReference type="EMBL" id="WITC01000061">
    <property type="protein sequence ID" value="MQX16376.1"/>
    <property type="molecule type" value="Genomic_DNA"/>
</dbReference>
<dbReference type="RefSeq" id="WP_153440303.1">
    <property type="nucleotide sequence ID" value="NZ_JACIGA010000002.1"/>
</dbReference>
<proteinExistence type="inferred from homology"/>
<dbReference type="PANTHER" id="PTHR33693:SF9">
    <property type="entry name" value="TYPE-4 URACIL-DNA GLYCOSYLASE"/>
    <property type="match status" value="1"/>
</dbReference>
<sequence>MEARNKARQQMSRVAAKTGPALSGEHANARSIAALRRQAESCERCDLYKNATQLVFGEGPVDARIVLVGEQPGDREDLAGHPFVGPAGRVLDECLHEAGVDRSSCYLTNAVKHFKFEQRGKRRLHSRPNAGEIQRCSWWLGAELEQLRPDLVVALGATAVMTLLGRSVAVTKNRGDLIDTPAGYPVLVTIHPSYLLRIRDGGDAASERARFVKDLAKVAAFEADHSARGQRRS</sequence>
<keyword evidence="4" id="KW-0479">Metal-binding</keyword>
<gene>
    <name evidence="12" type="ORF">GHK62_16850</name>
</gene>
<dbReference type="SMART" id="SM00987">
    <property type="entry name" value="UreE_C"/>
    <property type="match status" value="1"/>
</dbReference>
<reference evidence="12 13" key="1">
    <citation type="journal article" date="2013" name="Genome Biol.">
        <title>Comparative genomics of the core and accessory genomes of 48 Sinorhizobium strains comprising five genospecies.</title>
        <authorList>
            <person name="Sugawara M."/>
            <person name="Epstein B."/>
            <person name="Badgley B.D."/>
            <person name="Unno T."/>
            <person name="Xu L."/>
            <person name="Reese J."/>
            <person name="Gyaneshwar P."/>
            <person name="Denny R."/>
            <person name="Mudge J."/>
            <person name="Bharti A.K."/>
            <person name="Farmer A.D."/>
            <person name="May G.D."/>
            <person name="Woodward J.E."/>
            <person name="Medigue C."/>
            <person name="Vallenet D."/>
            <person name="Lajus A."/>
            <person name="Rouy Z."/>
            <person name="Martinez-Vaz B."/>
            <person name="Tiffin P."/>
            <person name="Young N.D."/>
            <person name="Sadowsky M.J."/>
        </authorList>
    </citation>
    <scope>NUCLEOTIDE SEQUENCE [LARGE SCALE GENOMIC DNA]</scope>
    <source>
        <strain evidence="12 13">USDA4894</strain>
    </source>
</reference>
<evidence type="ECO:0000256" key="6">
    <source>
        <dbReference type="ARBA" id="ARBA00022801"/>
    </source>
</evidence>
<dbReference type="InterPro" id="IPR036895">
    <property type="entry name" value="Uracil-DNA_glycosylase-like_sf"/>
</dbReference>
<evidence type="ECO:0000313" key="12">
    <source>
        <dbReference type="EMBL" id="MQX16376.1"/>
    </source>
</evidence>
<organism evidence="12 13">
    <name type="scientific">Sinorhizobium terangae</name>
    <dbReference type="NCBI Taxonomy" id="110322"/>
    <lineage>
        <taxon>Bacteria</taxon>
        <taxon>Pseudomonadati</taxon>
        <taxon>Pseudomonadota</taxon>
        <taxon>Alphaproteobacteria</taxon>
        <taxon>Hyphomicrobiales</taxon>
        <taxon>Rhizobiaceae</taxon>
        <taxon>Sinorhizobium/Ensifer group</taxon>
        <taxon>Sinorhizobium</taxon>
    </lineage>
</organism>
<dbReference type="InterPro" id="IPR005122">
    <property type="entry name" value="Uracil-DNA_glycosylase-like"/>
</dbReference>
<evidence type="ECO:0000256" key="10">
    <source>
        <dbReference type="SAM" id="MobiDB-lite"/>
    </source>
</evidence>
<feature type="domain" description="Uracil-DNA glycosylase-like" evidence="11">
    <location>
        <begin position="56"/>
        <end position="216"/>
    </location>
</feature>
<accession>A0A6N7LFK0</accession>
<dbReference type="PANTHER" id="PTHR33693">
    <property type="entry name" value="TYPE-5 URACIL-DNA GLYCOSYLASE"/>
    <property type="match status" value="1"/>
</dbReference>
<dbReference type="AlphaFoldDB" id="A0A6N7LFK0"/>
<evidence type="ECO:0000313" key="13">
    <source>
        <dbReference type="Proteomes" id="UP000439983"/>
    </source>
</evidence>
<dbReference type="Proteomes" id="UP000439983">
    <property type="component" value="Unassembled WGS sequence"/>
</dbReference>
<comment type="caution">
    <text evidence="12">The sequence shown here is derived from an EMBL/GenBank/DDBJ whole genome shotgun (WGS) entry which is preliminary data.</text>
</comment>
<keyword evidence="6" id="KW-0378">Hydrolase</keyword>
<dbReference type="NCBIfam" id="TIGR00758">
    <property type="entry name" value="UDG_fam4"/>
    <property type="match status" value="1"/>
</dbReference>
<evidence type="ECO:0000256" key="8">
    <source>
        <dbReference type="ARBA" id="ARBA00023014"/>
    </source>
</evidence>
<keyword evidence="3" id="KW-0004">4Fe-4S</keyword>
<dbReference type="SMART" id="SM00986">
    <property type="entry name" value="UDG"/>
    <property type="match status" value="1"/>
</dbReference>
<evidence type="ECO:0000256" key="1">
    <source>
        <dbReference type="ARBA" id="ARBA00006521"/>
    </source>
</evidence>
<dbReference type="CDD" id="cd10030">
    <property type="entry name" value="UDG-F4_TTUDGA_SPO1dp_like"/>
    <property type="match status" value="1"/>
</dbReference>
<keyword evidence="7" id="KW-0408">Iron</keyword>
<dbReference type="GO" id="GO:0006281">
    <property type="term" value="P:DNA repair"/>
    <property type="evidence" value="ECO:0007669"/>
    <property type="project" value="UniProtKB-KW"/>
</dbReference>
<dbReference type="GO" id="GO:0046872">
    <property type="term" value="F:metal ion binding"/>
    <property type="evidence" value="ECO:0007669"/>
    <property type="project" value="UniProtKB-KW"/>
</dbReference>
<dbReference type="OrthoDB" id="5290748at2"/>
<comment type="similarity">
    <text evidence="1">Belongs to the uracil-DNA glycosylase (UDG) superfamily. Type 4 (UDGa) family.</text>
</comment>
<protein>
    <recommendedName>
        <fullName evidence="2">Type-4 uracil-DNA glycosylase</fullName>
    </recommendedName>
</protein>
<keyword evidence="8" id="KW-0411">Iron-sulfur</keyword>
<dbReference type="GO" id="GO:0051539">
    <property type="term" value="F:4 iron, 4 sulfur cluster binding"/>
    <property type="evidence" value="ECO:0007669"/>
    <property type="project" value="UniProtKB-KW"/>
</dbReference>
<keyword evidence="9" id="KW-0234">DNA repair</keyword>
<evidence type="ECO:0000256" key="7">
    <source>
        <dbReference type="ARBA" id="ARBA00023004"/>
    </source>
</evidence>
<evidence type="ECO:0000256" key="5">
    <source>
        <dbReference type="ARBA" id="ARBA00022763"/>
    </source>
</evidence>
<evidence type="ECO:0000259" key="11">
    <source>
        <dbReference type="SMART" id="SM00986"/>
    </source>
</evidence>
<dbReference type="NCBIfam" id="TIGR03914">
    <property type="entry name" value="UDG_fam_dom"/>
    <property type="match status" value="1"/>
</dbReference>
<dbReference type="SUPFAM" id="SSF52141">
    <property type="entry name" value="Uracil-DNA glycosylase-like"/>
    <property type="match status" value="1"/>
</dbReference>
<keyword evidence="13" id="KW-1185">Reference proteome</keyword>
<evidence type="ECO:0000256" key="9">
    <source>
        <dbReference type="ARBA" id="ARBA00023204"/>
    </source>
</evidence>
<name>A0A6N7LFK0_SINTE</name>
<evidence type="ECO:0000256" key="2">
    <source>
        <dbReference type="ARBA" id="ARBA00019403"/>
    </source>
</evidence>
<dbReference type="InterPro" id="IPR051536">
    <property type="entry name" value="UDG_Type-4/5"/>
</dbReference>